<dbReference type="EMBL" id="JAAGYP010000088">
    <property type="protein sequence ID" value="NEN73338.1"/>
    <property type="molecule type" value="Genomic_DNA"/>
</dbReference>
<dbReference type="PROSITE" id="PS51208">
    <property type="entry name" value="AUTOTRANSPORTER"/>
    <property type="match status" value="1"/>
</dbReference>
<comment type="caution">
    <text evidence="20">The sequence shown here is derived from an EMBL/GenBank/DDBJ whole genome shotgun (WGS) entry which is preliminary data.</text>
</comment>
<dbReference type="InterPro" id="IPR011050">
    <property type="entry name" value="Pectin_lyase_fold/virulence"/>
</dbReference>
<dbReference type="SUPFAM" id="SSF51126">
    <property type="entry name" value="Pectin lyase-like"/>
    <property type="match status" value="1"/>
</dbReference>
<dbReference type="GO" id="GO:0004252">
    <property type="term" value="F:serine-type endopeptidase activity"/>
    <property type="evidence" value="ECO:0007669"/>
    <property type="project" value="InterPro"/>
</dbReference>
<comment type="subcellular location">
    <subcellularLocation>
        <location evidence="3">Cell outer membrane</location>
        <topology evidence="3">Multi-pass membrane protein</topology>
    </subcellularLocation>
    <subcellularLocation>
        <location evidence="1">Cell surface</location>
    </subcellularLocation>
    <subcellularLocation>
        <location evidence="2">Periplasm</location>
    </subcellularLocation>
    <subcellularLocation>
        <location evidence="4">Secreted</location>
    </subcellularLocation>
</comment>
<reference evidence="20 21" key="1">
    <citation type="submission" date="2020-02" db="EMBL/GenBank/DDBJ databases">
        <authorList>
            <person name="Subbiah M."/>
            <person name="Call D."/>
        </authorList>
    </citation>
    <scope>NUCLEOTIDE SEQUENCE [LARGE SCALE GENOMIC DNA]</scope>
    <source>
        <strain evidence="20 21">8375wB1</strain>
    </source>
</reference>
<dbReference type="CDD" id="cd01343">
    <property type="entry name" value="PL1_Passenger_AT"/>
    <property type="match status" value="1"/>
</dbReference>
<dbReference type="GO" id="GO:0006508">
    <property type="term" value="P:proteolysis"/>
    <property type="evidence" value="ECO:0007669"/>
    <property type="project" value="UniProtKB-KW"/>
</dbReference>
<dbReference type="PRINTS" id="PR00921">
    <property type="entry name" value="IGASERPTASE"/>
</dbReference>
<keyword evidence="14 17" id="KW-0472">Membrane</keyword>
<keyword evidence="7" id="KW-0645">Protease</keyword>
<evidence type="ECO:0000313" key="21">
    <source>
        <dbReference type="Proteomes" id="UP000471360"/>
    </source>
</evidence>
<sequence length="1321" mass="144333">MNKIYSLKYCHITGGLIAVSELSGRVSFRTSAKKKKNKLMLILCCLGILSPTYAFASRMDASNFYIRDYLDFAQNKGIFQVGATNIEIIKKDGSKLKLPEVPFPDFSPVANKGSTTSIGGAYSITATHNKKTHHSVAAQNWGNSTYKQVDWYTSQPDFAVSRLDKYVVETRGATDGADTSLSTQQALERYGVNYKGEKKLIAFRVGSGKIGIRKDGSLTPLNDISYKPEMLNGSFVHIDEWSGWLVLTNNQFDEFNNLVTQGDSGSALFVYDNQKKKWVVVGTAWGVYNYSNGKNHTAYSKWNQKAIDNLKKNFSYNVDMSGVQQVTIENGKLTGVGSDTTDIKNKDLIFTGGGDILLKSSFDNGAGGLVFNDKKTYQVNGGNFTFKGAGVDTRNGSTVEWNIRYDNKDILHKIGDGTLDVRKSQNTNLKIGEGLVILGAEKTFNNIYMASGDGTVKLNANNALNGGDYAGVFFTENGGTLDLNGYDQIFKYIAATDSGTTITNTNKDKIATLSINNTDSYIYHGNITGNTKIIHSFDQKQQNDRLILDGNINTTNDISIKNAHLVMQGHATNHAVFRDGGFSCSFPAQLKWLCGTDYVAVIQNQEKSVNQKQNTDYKTNNLVSDLSQPDWERRTFNFGTLHLENADFAVARNADVKGNIYAKNSSVMLGSDIAYIDLHSGKNIINDGFSFRKDIRSGISESTAGDLSSFTGRVVADNSTLAINNKFLGEFTAGNKSKVSVKSRDVVLNTGATISDDSTLTLEKDSRLTVNMWLVNSGTINVGENAELNIHGYPIADKFIPSIHDLGNVKMTASNATLTAGNYAMFSGEITADDATAVRVNLGSETSTLSEFNPNPELTDLMFDKYNTSWTGKISALKGDASMVNTVWRMTGDSGLNTLKTSKSLTVFSSDNKFSTLTVNDLTTSDSTFVLRSDSTGSDKVVVKNKLEGKNNNLLVDYVANDGKYNSLNLELVSAPKGTAADVFNSQTQNVGFSDVTPVIEQKDSGEKTTWTLKGFNAVANQQSTEKAENFMSAGYKNFLAEVNNLNKRMGDLRDINGEAGAWARIMSGTGSASGGFSDNYTHVQVGVDKKHELDGLDLFTGFTVTHTDSSASADIFSGKTKSVGTGLYASAMFDSGAYIDLIGKYVHHDNEYTATFAGLGTRDYSTHSWYAGAEVGYRYHVTEDAWIEPQAELVYGAVSGKQFAWKDQGMNLSMKDKDYNPLIGRTGVDVGKSFSGKDWKVTARAGLGYQFDLLANGETVLRDASGEKRIKGEKDSRMLMSVGLNAEIRDNVRFGLEFEKSAFGKYNVDNAVNANFRYSF</sequence>
<gene>
    <name evidence="20" type="ORF">G3W53_25330</name>
</gene>
<dbReference type="Gene3D" id="2.160.20.20">
    <property type="match status" value="1"/>
</dbReference>
<keyword evidence="6" id="KW-0964">Secreted</keyword>
<evidence type="ECO:0000256" key="16">
    <source>
        <dbReference type="ARBA" id="ARBA00023237"/>
    </source>
</evidence>
<keyword evidence="12" id="KW-0720">Serine protease</keyword>
<evidence type="ECO:0000256" key="13">
    <source>
        <dbReference type="ARBA" id="ARBA00023026"/>
    </source>
</evidence>
<dbReference type="InterPro" id="IPR005546">
    <property type="entry name" value="Autotransporte_beta"/>
</dbReference>
<organism evidence="20 21">
    <name type="scientific">Escherichia coli</name>
    <dbReference type="NCBI Taxonomy" id="562"/>
    <lineage>
        <taxon>Bacteria</taxon>
        <taxon>Pseudomonadati</taxon>
        <taxon>Pseudomonadota</taxon>
        <taxon>Gammaproteobacteria</taxon>
        <taxon>Enterobacterales</taxon>
        <taxon>Enterobacteriaceae</taxon>
        <taxon>Escherichia</taxon>
    </lineage>
</organism>
<dbReference type="Gene3D" id="2.40.128.130">
    <property type="entry name" value="Autotransporter beta-domain"/>
    <property type="match status" value="1"/>
</dbReference>
<dbReference type="InterPro" id="IPR030396">
    <property type="entry name" value="Peptidase_S6_dom"/>
</dbReference>
<evidence type="ECO:0000256" key="7">
    <source>
        <dbReference type="ARBA" id="ARBA00022670"/>
    </source>
</evidence>
<feature type="transmembrane region" description="Helical" evidence="17">
    <location>
        <begin position="39"/>
        <end position="56"/>
    </location>
</feature>
<evidence type="ECO:0000313" key="20">
    <source>
        <dbReference type="EMBL" id="NEN73338.1"/>
    </source>
</evidence>
<dbReference type="InterPro" id="IPR012332">
    <property type="entry name" value="Autotransporter_pectin_lyase_C"/>
</dbReference>
<keyword evidence="17" id="KW-1133">Transmembrane helix</keyword>
<evidence type="ECO:0000259" key="19">
    <source>
        <dbReference type="PROSITE" id="PS51691"/>
    </source>
</evidence>
<evidence type="ECO:0000256" key="14">
    <source>
        <dbReference type="ARBA" id="ARBA00023136"/>
    </source>
</evidence>
<evidence type="ECO:0000256" key="11">
    <source>
        <dbReference type="ARBA" id="ARBA00022801"/>
    </source>
</evidence>
<dbReference type="GO" id="GO:0042597">
    <property type="term" value="C:periplasmic space"/>
    <property type="evidence" value="ECO:0007669"/>
    <property type="project" value="UniProtKB-SubCell"/>
</dbReference>
<keyword evidence="11" id="KW-0378">Hydrolase</keyword>
<dbReference type="GO" id="GO:0009986">
    <property type="term" value="C:cell surface"/>
    <property type="evidence" value="ECO:0007669"/>
    <property type="project" value="UniProtKB-SubCell"/>
</dbReference>
<keyword evidence="13" id="KW-0843">Virulence</keyword>
<dbReference type="SMART" id="SM00869">
    <property type="entry name" value="Autotransporter"/>
    <property type="match status" value="1"/>
</dbReference>
<feature type="domain" description="Autotransporter" evidence="18">
    <location>
        <begin position="1055"/>
        <end position="1321"/>
    </location>
</feature>
<dbReference type="SUPFAM" id="SSF103515">
    <property type="entry name" value="Autotransporter"/>
    <property type="match status" value="1"/>
</dbReference>
<dbReference type="Proteomes" id="UP000471360">
    <property type="component" value="Unassembled WGS sequence"/>
</dbReference>
<dbReference type="Pfam" id="PF03797">
    <property type="entry name" value="Autotransporter"/>
    <property type="match status" value="1"/>
</dbReference>
<evidence type="ECO:0000256" key="6">
    <source>
        <dbReference type="ARBA" id="ARBA00022525"/>
    </source>
</evidence>
<keyword evidence="15" id="KW-0865">Zymogen</keyword>
<dbReference type="Pfam" id="PF02395">
    <property type="entry name" value="Peptidase_S6"/>
    <property type="match status" value="1"/>
</dbReference>
<evidence type="ECO:0000256" key="2">
    <source>
        <dbReference type="ARBA" id="ARBA00004418"/>
    </source>
</evidence>
<evidence type="ECO:0000256" key="17">
    <source>
        <dbReference type="SAM" id="Phobius"/>
    </source>
</evidence>
<keyword evidence="10" id="KW-0574">Periplasm</keyword>
<keyword evidence="5" id="KW-1134">Transmembrane beta strand</keyword>
<dbReference type="InterPro" id="IPR036709">
    <property type="entry name" value="Autotransporte_beta_dom_sf"/>
</dbReference>
<dbReference type="InterPro" id="IPR006315">
    <property type="entry name" value="OM_autotransptr_brl_dom"/>
</dbReference>
<evidence type="ECO:0000256" key="12">
    <source>
        <dbReference type="ARBA" id="ARBA00022825"/>
    </source>
</evidence>
<evidence type="ECO:0000256" key="15">
    <source>
        <dbReference type="ARBA" id="ARBA00023145"/>
    </source>
</evidence>
<dbReference type="PROSITE" id="PS51691">
    <property type="entry name" value="PEPTIDASE_S6"/>
    <property type="match status" value="1"/>
</dbReference>
<dbReference type="Gene3D" id="2.40.10.120">
    <property type="match status" value="1"/>
</dbReference>
<evidence type="ECO:0000259" key="18">
    <source>
        <dbReference type="PROSITE" id="PS51208"/>
    </source>
</evidence>
<keyword evidence="8 17" id="KW-0812">Transmembrane</keyword>
<evidence type="ECO:0000256" key="3">
    <source>
        <dbReference type="ARBA" id="ARBA00004571"/>
    </source>
</evidence>
<keyword evidence="16" id="KW-0998">Cell outer membrane</keyword>
<proteinExistence type="predicted"/>
<dbReference type="GO" id="GO:0005576">
    <property type="term" value="C:extracellular region"/>
    <property type="evidence" value="ECO:0007669"/>
    <property type="project" value="UniProtKB-SubCell"/>
</dbReference>
<evidence type="ECO:0000256" key="10">
    <source>
        <dbReference type="ARBA" id="ARBA00022764"/>
    </source>
</evidence>
<name>A0A8T6QGG4_ECOLX</name>
<evidence type="ECO:0000256" key="5">
    <source>
        <dbReference type="ARBA" id="ARBA00022452"/>
    </source>
</evidence>
<feature type="domain" description="Peptidase S6" evidence="19">
    <location>
        <begin position="58"/>
        <end position="312"/>
    </location>
</feature>
<dbReference type="NCBIfam" id="TIGR01414">
    <property type="entry name" value="autotrans_barl"/>
    <property type="match status" value="1"/>
</dbReference>
<evidence type="ECO:0000256" key="9">
    <source>
        <dbReference type="ARBA" id="ARBA00022729"/>
    </source>
</evidence>
<evidence type="ECO:0000256" key="1">
    <source>
        <dbReference type="ARBA" id="ARBA00004241"/>
    </source>
</evidence>
<keyword evidence="9" id="KW-0732">Signal</keyword>
<evidence type="ECO:0000256" key="4">
    <source>
        <dbReference type="ARBA" id="ARBA00004613"/>
    </source>
</evidence>
<accession>A0A8T6QGG4</accession>
<dbReference type="GO" id="GO:0009279">
    <property type="term" value="C:cell outer membrane"/>
    <property type="evidence" value="ECO:0007669"/>
    <property type="project" value="UniProtKB-SubCell"/>
</dbReference>
<evidence type="ECO:0000256" key="8">
    <source>
        <dbReference type="ARBA" id="ARBA00022692"/>
    </source>
</evidence>
<protein>
    <submittedName>
        <fullName evidence="20">Autotransporter outer membrane beta-barrel domain-containing protein</fullName>
    </submittedName>
</protein>
<dbReference type="InterPro" id="IPR000710">
    <property type="entry name" value="Peptidase_S6"/>
</dbReference>